<protein>
    <recommendedName>
        <fullName evidence="1">DUF4365 domain-containing protein</fullName>
    </recommendedName>
</protein>
<proteinExistence type="predicted"/>
<dbReference type="RefSeq" id="WP_165186541.1">
    <property type="nucleotide sequence ID" value="NZ_LR699553.1"/>
</dbReference>
<dbReference type="AlphaFoldDB" id="A0A5Q4Z764"/>
<gene>
    <name evidence="2" type="ORF">PDMSB3_2799</name>
</gene>
<evidence type="ECO:0000313" key="2">
    <source>
        <dbReference type="EMBL" id="VVD29255.1"/>
    </source>
</evidence>
<organism evidence="2 3">
    <name type="scientific">Paraburkholderia dioscoreae</name>
    <dbReference type="NCBI Taxonomy" id="2604047"/>
    <lineage>
        <taxon>Bacteria</taxon>
        <taxon>Pseudomonadati</taxon>
        <taxon>Pseudomonadota</taxon>
        <taxon>Betaproteobacteria</taxon>
        <taxon>Burkholderiales</taxon>
        <taxon>Burkholderiaceae</taxon>
        <taxon>Paraburkholderia</taxon>
    </lineage>
</organism>
<accession>A0A5Q4Z764</accession>
<evidence type="ECO:0000313" key="3">
    <source>
        <dbReference type="Proteomes" id="UP000325811"/>
    </source>
</evidence>
<keyword evidence="3" id="KW-1185">Reference proteome</keyword>
<dbReference type="EMBL" id="LR699553">
    <property type="protein sequence ID" value="VVD29255.1"/>
    <property type="molecule type" value="Genomic_DNA"/>
</dbReference>
<dbReference type="Pfam" id="PF14280">
    <property type="entry name" value="DUF4365"/>
    <property type="match status" value="1"/>
</dbReference>
<evidence type="ECO:0000259" key="1">
    <source>
        <dbReference type="Pfam" id="PF14280"/>
    </source>
</evidence>
<dbReference type="KEGG" id="pdio:PDMSB3_2799"/>
<reference evidence="2 3" key="1">
    <citation type="submission" date="2019-08" db="EMBL/GenBank/DDBJ databases">
        <authorList>
            <person name="Herpell B J."/>
        </authorList>
    </citation>
    <scope>NUCLEOTIDE SEQUENCE [LARGE SCALE GENOMIC DNA]</scope>
    <source>
        <strain evidence="3">Msb3</strain>
    </source>
</reference>
<dbReference type="InterPro" id="IPR025375">
    <property type="entry name" value="DUF4365"/>
</dbReference>
<feature type="domain" description="DUF4365" evidence="1">
    <location>
        <begin position="8"/>
        <end position="159"/>
    </location>
</feature>
<dbReference type="Proteomes" id="UP000325811">
    <property type="component" value="Chromosome I"/>
</dbReference>
<sequence>MFNSNQKEQFNVAYVHAMASQAGLNTGNMKVDDQSIDLDVDGKFPTATKNRFPKISLQLKATSQRMVKDGFIKFPLPRKNYDDLKNDRLIVPRYLVVLLVPDDTGDWIRHHPQYMSLHNTCYWMSIKNDPTIKNKSKVTVDIPLTQRLDTDALLHLITLASQGKHA</sequence>
<name>A0A5Q4Z764_9BURK</name>